<organism evidence="4 5">
    <name type="scientific">Halorubellus litoreus</name>
    <dbReference type="NCBI Taxonomy" id="755308"/>
    <lineage>
        <taxon>Archaea</taxon>
        <taxon>Methanobacteriati</taxon>
        <taxon>Methanobacteriota</taxon>
        <taxon>Stenosarchaea group</taxon>
        <taxon>Halobacteria</taxon>
        <taxon>Halobacteriales</taxon>
        <taxon>Halorubellaceae</taxon>
        <taxon>Halorubellus</taxon>
    </lineage>
</organism>
<dbReference type="SUPFAM" id="SSF116842">
    <property type="entry name" value="XseB-like"/>
    <property type="match status" value="1"/>
</dbReference>
<reference evidence="4 5" key="1">
    <citation type="journal article" date="2019" name="Int. J. Syst. Evol. Microbiol.">
        <title>The Global Catalogue of Microorganisms (GCM) 10K type strain sequencing project: providing services to taxonomists for standard genome sequencing and annotation.</title>
        <authorList>
            <consortium name="The Broad Institute Genomics Platform"/>
            <consortium name="The Broad Institute Genome Sequencing Center for Infectious Disease"/>
            <person name="Wu L."/>
            <person name="Ma J."/>
        </authorList>
    </citation>
    <scope>NUCLEOTIDE SEQUENCE [LARGE SCALE GENOMIC DNA]</scope>
    <source>
        <strain evidence="4 5">GX26</strain>
    </source>
</reference>
<name>A0ABD5VLF8_9EURY</name>
<evidence type="ECO:0000256" key="1">
    <source>
        <dbReference type="ARBA" id="ARBA00022490"/>
    </source>
</evidence>
<dbReference type="InterPro" id="IPR003761">
    <property type="entry name" value="Exonuc_VII_S"/>
</dbReference>
<dbReference type="Proteomes" id="UP001596395">
    <property type="component" value="Unassembled WGS sequence"/>
</dbReference>
<dbReference type="EMBL" id="JBHSXN010000004">
    <property type="protein sequence ID" value="MFC6954897.1"/>
    <property type="molecule type" value="Genomic_DNA"/>
</dbReference>
<dbReference type="AlphaFoldDB" id="A0ABD5VLF8"/>
<comment type="caution">
    <text evidence="4">The sequence shown here is derived from an EMBL/GenBank/DDBJ whole genome shotgun (WGS) entry which is preliminary data.</text>
</comment>
<protein>
    <submittedName>
        <fullName evidence="4">Exodeoxyribonuclease VII small subunit</fullName>
    </submittedName>
</protein>
<keyword evidence="1" id="KW-0963">Cytoplasm</keyword>
<dbReference type="RefSeq" id="WP_336351839.1">
    <property type="nucleotide sequence ID" value="NZ_JAZAQL010000004.1"/>
</dbReference>
<keyword evidence="3" id="KW-0378">Hydrolase</keyword>
<sequence length="67" mass="7357">MTDAESDIDPEASISEKMDRVHEIIDTIEAGELSLERAKQLRDEGRAIIDSVGEDLDLGSGDVLEQE</sequence>
<evidence type="ECO:0000256" key="2">
    <source>
        <dbReference type="ARBA" id="ARBA00022722"/>
    </source>
</evidence>
<keyword evidence="2" id="KW-0540">Nuclease</keyword>
<gene>
    <name evidence="4" type="ORF">ACFQGB_18675</name>
</gene>
<accession>A0ABD5VLF8</accession>
<evidence type="ECO:0000256" key="3">
    <source>
        <dbReference type="ARBA" id="ARBA00022801"/>
    </source>
</evidence>
<dbReference type="Pfam" id="PF02609">
    <property type="entry name" value="Exonuc_VII_S"/>
    <property type="match status" value="1"/>
</dbReference>
<evidence type="ECO:0000313" key="5">
    <source>
        <dbReference type="Proteomes" id="UP001596395"/>
    </source>
</evidence>
<evidence type="ECO:0000313" key="4">
    <source>
        <dbReference type="EMBL" id="MFC6954897.1"/>
    </source>
</evidence>
<dbReference type="InterPro" id="IPR037004">
    <property type="entry name" value="Exonuc_VII_ssu_sf"/>
</dbReference>
<keyword evidence="5" id="KW-1185">Reference proteome</keyword>
<proteinExistence type="predicted"/>